<dbReference type="GO" id="GO:0005509">
    <property type="term" value="F:calcium ion binding"/>
    <property type="evidence" value="ECO:0007669"/>
    <property type="project" value="InterPro"/>
</dbReference>
<dbReference type="EMBL" id="KK852484">
    <property type="protein sequence ID" value="KDR22833.1"/>
    <property type="molecule type" value="Genomic_DNA"/>
</dbReference>
<keyword evidence="9" id="KW-1185">Reference proteome</keyword>
<proteinExistence type="inferred from homology"/>
<dbReference type="Proteomes" id="UP000027135">
    <property type="component" value="Unassembled WGS sequence"/>
</dbReference>
<evidence type="ECO:0000259" key="7">
    <source>
        <dbReference type="Pfam" id="PF08016"/>
    </source>
</evidence>
<reference evidence="8 9" key="1">
    <citation type="journal article" date="2014" name="Nat. Commun.">
        <title>Molecular traces of alternative social organization in a termite genome.</title>
        <authorList>
            <person name="Terrapon N."/>
            <person name="Li C."/>
            <person name="Robertson H.M."/>
            <person name="Ji L."/>
            <person name="Meng X."/>
            <person name="Booth W."/>
            <person name="Chen Z."/>
            <person name="Childers C.P."/>
            <person name="Glastad K.M."/>
            <person name="Gokhale K."/>
            <person name="Gowin J."/>
            <person name="Gronenberg W."/>
            <person name="Hermansen R.A."/>
            <person name="Hu H."/>
            <person name="Hunt B.G."/>
            <person name="Huylmans A.K."/>
            <person name="Khalil S.M."/>
            <person name="Mitchell R.D."/>
            <person name="Munoz-Torres M.C."/>
            <person name="Mustard J.A."/>
            <person name="Pan H."/>
            <person name="Reese J.T."/>
            <person name="Scharf M.E."/>
            <person name="Sun F."/>
            <person name="Vogel H."/>
            <person name="Xiao J."/>
            <person name="Yang W."/>
            <person name="Yang Z."/>
            <person name="Yang Z."/>
            <person name="Zhou J."/>
            <person name="Zhu J."/>
            <person name="Brent C.S."/>
            <person name="Elsik C.G."/>
            <person name="Goodisman M.A."/>
            <person name="Liberles D.A."/>
            <person name="Roe R.M."/>
            <person name="Vargo E.L."/>
            <person name="Vilcinskas A."/>
            <person name="Wang J."/>
            <person name="Bornberg-Bauer E."/>
            <person name="Korb J."/>
            <person name="Zhang G."/>
            <person name="Liebig J."/>
        </authorList>
    </citation>
    <scope>NUCLEOTIDE SEQUENCE [LARGE SCALE GENOMIC DNA]</scope>
    <source>
        <tissue evidence="8">Whole organism</tissue>
    </source>
</reference>
<feature type="domain" description="Polycystin cation channel PKD1/PKD2" evidence="7">
    <location>
        <begin position="2"/>
        <end position="157"/>
    </location>
</feature>
<dbReference type="GO" id="GO:0005262">
    <property type="term" value="F:calcium channel activity"/>
    <property type="evidence" value="ECO:0007669"/>
    <property type="project" value="TreeGrafter"/>
</dbReference>
<dbReference type="OMA" id="IHEEYTM"/>
<comment type="subcellular location">
    <subcellularLocation>
        <location evidence="1">Membrane</location>
        <topology evidence="1">Multi-pass membrane protein</topology>
    </subcellularLocation>
</comment>
<name>A0A067RIH3_ZOONE</name>
<keyword evidence="5 6" id="KW-0472">Membrane</keyword>
<sequence>MLIKHLEEADGNEYVNFTWAAYWQVTLLHFIAALLCLSTFRAWKLLRFGRQFRSFEHTLIQASKALVPVTFIMVIVVIGFTGIAYVIIGHTSYPFSKMYYTFSTLFFNGIGLGELDYEVFFAVDYIIGPVFIIIYWLTFIIFLINVFITVINLAYENARDKVSLIHEEYTMTDYVKEEIKYHFTHRK</sequence>
<evidence type="ECO:0000313" key="9">
    <source>
        <dbReference type="Proteomes" id="UP000027135"/>
    </source>
</evidence>
<dbReference type="InParanoid" id="A0A067RIH3"/>
<dbReference type="GO" id="GO:0016020">
    <property type="term" value="C:membrane"/>
    <property type="evidence" value="ECO:0007669"/>
    <property type="project" value="UniProtKB-SubCell"/>
</dbReference>
<dbReference type="GO" id="GO:0050982">
    <property type="term" value="P:detection of mechanical stimulus"/>
    <property type="evidence" value="ECO:0007669"/>
    <property type="project" value="TreeGrafter"/>
</dbReference>
<dbReference type="PANTHER" id="PTHR10877:SF183">
    <property type="entry name" value="AT14535P-RELATED"/>
    <property type="match status" value="1"/>
</dbReference>
<dbReference type="InterPro" id="IPR051223">
    <property type="entry name" value="Polycystin"/>
</dbReference>
<feature type="transmembrane region" description="Helical" evidence="6">
    <location>
        <begin position="20"/>
        <end position="44"/>
    </location>
</feature>
<evidence type="ECO:0000256" key="5">
    <source>
        <dbReference type="ARBA" id="ARBA00023136"/>
    </source>
</evidence>
<dbReference type="InterPro" id="IPR013122">
    <property type="entry name" value="PKD1_2_channel"/>
</dbReference>
<keyword evidence="3 6" id="KW-0812">Transmembrane</keyword>
<accession>A0A067RIH3</accession>
<evidence type="ECO:0000256" key="3">
    <source>
        <dbReference type="ARBA" id="ARBA00022692"/>
    </source>
</evidence>
<dbReference type="InterPro" id="IPR003915">
    <property type="entry name" value="PKD_2"/>
</dbReference>
<dbReference type="AlphaFoldDB" id="A0A067RIH3"/>
<protein>
    <submittedName>
        <fullName evidence="8">Polycystin-2</fullName>
    </submittedName>
</protein>
<dbReference type="PRINTS" id="PR01433">
    <property type="entry name" value="POLYCYSTIN2"/>
</dbReference>
<gene>
    <name evidence="8" type="ORF">L798_13085</name>
</gene>
<dbReference type="eggNOG" id="KOG3599">
    <property type="taxonomic scope" value="Eukaryota"/>
</dbReference>
<evidence type="ECO:0000256" key="4">
    <source>
        <dbReference type="ARBA" id="ARBA00022989"/>
    </source>
</evidence>
<feature type="transmembrane region" description="Helical" evidence="6">
    <location>
        <begin position="65"/>
        <end position="88"/>
    </location>
</feature>
<evidence type="ECO:0000256" key="2">
    <source>
        <dbReference type="ARBA" id="ARBA00007200"/>
    </source>
</evidence>
<evidence type="ECO:0000256" key="1">
    <source>
        <dbReference type="ARBA" id="ARBA00004141"/>
    </source>
</evidence>
<comment type="similarity">
    <text evidence="2">Belongs to the polycystin family.</text>
</comment>
<feature type="transmembrane region" description="Helical" evidence="6">
    <location>
        <begin position="125"/>
        <end position="155"/>
    </location>
</feature>
<keyword evidence="4 6" id="KW-1133">Transmembrane helix</keyword>
<organism evidence="8 9">
    <name type="scientific">Zootermopsis nevadensis</name>
    <name type="common">Dampwood termite</name>
    <dbReference type="NCBI Taxonomy" id="136037"/>
    <lineage>
        <taxon>Eukaryota</taxon>
        <taxon>Metazoa</taxon>
        <taxon>Ecdysozoa</taxon>
        <taxon>Arthropoda</taxon>
        <taxon>Hexapoda</taxon>
        <taxon>Insecta</taxon>
        <taxon>Pterygota</taxon>
        <taxon>Neoptera</taxon>
        <taxon>Polyneoptera</taxon>
        <taxon>Dictyoptera</taxon>
        <taxon>Blattodea</taxon>
        <taxon>Blattoidea</taxon>
        <taxon>Termitoidae</taxon>
        <taxon>Termopsidae</taxon>
        <taxon>Zootermopsis</taxon>
    </lineage>
</organism>
<evidence type="ECO:0000256" key="6">
    <source>
        <dbReference type="SAM" id="Phobius"/>
    </source>
</evidence>
<dbReference type="STRING" id="136037.A0A067RIH3"/>
<evidence type="ECO:0000313" key="8">
    <source>
        <dbReference type="EMBL" id="KDR22833.1"/>
    </source>
</evidence>
<dbReference type="PANTHER" id="PTHR10877">
    <property type="entry name" value="POLYCYSTIN FAMILY MEMBER"/>
    <property type="match status" value="1"/>
</dbReference>
<dbReference type="Pfam" id="PF08016">
    <property type="entry name" value="PKD_channel"/>
    <property type="match status" value="1"/>
</dbReference>